<protein>
    <recommendedName>
        <fullName evidence="5">DUF1579 domain-containing protein</fullName>
    </recommendedName>
</protein>
<evidence type="ECO:0000313" key="3">
    <source>
        <dbReference type="EMBL" id="TDO28975.1"/>
    </source>
</evidence>
<dbReference type="RefSeq" id="WP_133473585.1">
    <property type="nucleotide sequence ID" value="NZ_SNWP01000010.1"/>
</dbReference>
<evidence type="ECO:0000256" key="2">
    <source>
        <dbReference type="SAM" id="SignalP"/>
    </source>
</evidence>
<evidence type="ECO:0008006" key="5">
    <source>
        <dbReference type="Google" id="ProtNLM"/>
    </source>
</evidence>
<proteinExistence type="predicted"/>
<feature type="signal peptide" evidence="2">
    <location>
        <begin position="1"/>
        <end position="17"/>
    </location>
</feature>
<evidence type="ECO:0000313" key="4">
    <source>
        <dbReference type="Proteomes" id="UP000295741"/>
    </source>
</evidence>
<dbReference type="AlphaFoldDB" id="A0A4R6J445"/>
<organism evidence="3 4">
    <name type="scientific">Sediminibacterium goheungense</name>
    <dbReference type="NCBI Taxonomy" id="1086393"/>
    <lineage>
        <taxon>Bacteria</taxon>
        <taxon>Pseudomonadati</taxon>
        <taxon>Bacteroidota</taxon>
        <taxon>Chitinophagia</taxon>
        <taxon>Chitinophagales</taxon>
        <taxon>Chitinophagaceae</taxon>
        <taxon>Sediminibacterium</taxon>
    </lineage>
</organism>
<dbReference type="EMBL" id="SNWP01000010">
    <property type="protein sequence ID" value="TDO28975.1"/>
    <property type="molecule type" value="Genomic_DNA"/>
</dbReference>
<reference evidence="3 4" key="1">
    <citation type="submission" date="2019-03" db="EMBL/GenBank/DDBJ databases">
        <title>Genomic Encyclopedia of Archaeal and Bacterial Type Strains, Phase II (KMG-II): from individual species to whole genera.</title>
        <authorList>
            <person name="Goeker M."/>
        </authorList>
    </citation>
    <scope>NUCLEOTIDE SEQUENCE [LARGE SCALE GENOMIC DNA]</scope>
    <source>
        <strain evidence="3 4">DSM 28323</strain>
    </source>
</reference>
<comment type="caution">
    <text evidence="3">The sequence shown here is derived from an EMBL/GenBank/DDBJ whole genome shotgun (WGS) entry which is preliminary data.</text>
</comment>
<accession>A0A4R6J445</accession>
<sequence length="169" mass="19584">MKYFLFVVLLFPLLLSAQNNKRPRCADQPVYRQFDFWVGDWEVFAPNGQKAGTSKVERLLDSCVLLENWQSVSGSSGKSFNTFNGAKAKWQQYWVDNSGGVTEYLNGRFENGAMIMETEKIPLPDQSFRIMRMTFTPLSKDKVRQHGESSTDNGKNWKTDFDLEYRRTK</sequence>
<name>A0A4R6J445_9BACT</name>
<evidence type="ECO:0000256" key="1">
    <source>
        <dbReference type="SAM" id="MobiDB-lite"/>
    </source>
</evidence>
<dbReference type="OrthoDB" id="1121396at2"/>
<feature type="region of interest" description="Disordered" evidence="1">
    <location>
        <begin position="141"/>
        <end position="169"/>
    </location>
</feature>
<gene>
    <name evidence="3" type="ORF">BC659_1057</name>
</gene>
<feature type="chain" id="PRO_5021005610" description="DUF1579 domain-containing protein" evidence="2">
    <location>
        <begin position="18"/>
        <end position="169"/>
    </location>
</feature>
<keyword evidence="4" id="KW-1185">Reference proteome</keyword>
<dbReference type="Proteomes" id="UP000295741">
    <property type="component" value="Unassembled WGS sequence"/>
</dbReference>
<keyword evidence="2" id="KW-0732">Signal</keyword>